<dbReference type="SUPFAM" id="SSF56954">
    <property type="entry name" value="Outer membrane efflux proteins (OEP)"/>
    <property type="match status" value="1"/>
</dbReference>
<keyword evidence="6" id="KW-0472">Membrane</keyword>
<dbReference type="AlphaFoldDB" id="A0A385SN95"/>
<organism evidence="8 9">
    <name type="scientific">Chryseolinea soli</name>
    <dbReference type="NCBI Taxonomy" id="2321403"/>
    <lineage>
        <taxon>Bacteria</taxon>
        <taxon>Pseudomonadati</taxon>
        <taxon>Bacteroidota</taxon>
        <taxon>Cytophagia</taxon>
        <taxon>Cytophagales</taxon>
        <taxon>Fulvivirgaceae</taxon>
        <taxon>Chryseolinea</taxon>
    </lineage>
</organism>
<evidence type="ECO:0000256" key="5">
    <source>
        <dbReference type="ARBA" id="ARBA00022692"/>
    </source>
</evidence>
<keyword evidence="7" id="KW-0998">Cell outer membrane</keyword>
<dbReference type="GO" id="GO:0009279">
    <property type="term" value="C:cell outer membrane"/>
    <property type="evidence" value="ECO:0007669"/>
    <property type="project" value="UniProtKB-SubCell"/>
</dbReference>
<dbReference type="GO" id="GO:1990281">
    <property type="term" value="C:efflux pump complex"/>
    <property type="evidence" value="ECO:0007669"/>
    <property type="project" value="TreeGrafter"/>
</dbReference>
<dbReference type="KEGG" id="chk:D4L85_19615"/>
<protein>
    <submittedName>
        <fullName evidence="8">TolC family protein</fullName>
    </submittedName>
</protein>
<keyword evidence="9" id="KW-1185">Reference proteome</keyword>
<dbReference type="GO" id="GO:0015288">
    <property type="term" value="F:porin activity"/>
    <property type="evidence" value="ECO:0007669"/>
    <property type="project" value="TreeGrafter"/>
</dbReference>
<comment type="subcellular location">
    <subcellularLocation>
        <location evidence="1">Cell outer membrane</location>
    </subcellularLocation>
</comment>
<dbReference type="InterPro" id="IPR051906">
    <property type="entry name" value="TolC-like"/>
</dbReference>
<evidence type="ECO:0000256" key="3">
    <source>
        <dbReference type="ARBA" id="ARBA00022448"/>
    </source>
</evidence>
<dbReference type="PANTHER" id="PTHR30026">
    <property type="entry name" value="OUTER MEMBRANE PROTEIN TOLC"/>
    <property type="match status" value="1"/>
</dbReference>
<evidence type="ECO:0000256" key="4">
    <source>
        <dbReference type="ARBA" id="ARBA00022452"/>
    </source>
</evidence>
<dbReference type="RefSeq" id="WP_119755901.1">
    <property type="nucleotide sequence ID" value="NZ_CP032382.1"/>
</dbReference>
<evidence type="ECO:0000256" key="2">
    <source>
        <dbReference type="ARBA" id="ARBA00007613"/>
    </source>
</evidence>
<dbReference type="Gene3D" id="1.20.1600.10">
    <property type="entry name" value="Outer membrane efflux proteins (OEP)"/>
    <property type="match status" value="1"/>
</dbReference>
<evidence type="ECO:0000256" key="6">
    <source>
        <dbReference type="ARBA" id="ARBA00023136"/>
    </source>
</evidence>
<comment type="similarity">
    <text evidence="2">Belongs to the outer membrane factor (OMF) (TC 1.B.17) family.</text>
</comment>
<evidence type="ECO:0000313" key="9">
    <source>
        <dbReference type="Proteomes" id="UP000266183"/>
    </source>
</evidence>
<dbReference type="InterPro" id="IPR003423">
    <property type="entry name" value="OMP_efflux"/>
</dbReference>
<proteinExistence type="inferred from homology"/>
<dbReference type="OrthoDB" id="9807719at2"/>
<name>A0A385SN95_9BACT</name>
<dbReference type="Pfam" id="PF02321">
    <property type="entry name" value="OEP"/>
    <property type="match status" value="2"/>
</dbReference>
<dbReference type="Proteomes" id="UP000266183">
    <property type="component" value="Chromosome"/>
</dbReference>
<keyword evidence="5" id="KW-0812">Transmembrane</keyword>
<gene>
    <name evidence="8" type="ORF">D4L85_19615</name>
</gene>
<keyword evidence="3" id="KW-0813">Transport</keyword>
<evidence type="ECO:0000256" key="1">
    <source>
        <dbReference type="ARBA" id="ARBA00004442"/>
    </source>
</evidence>
<dbReference type="EMBL" id="CP032382">
    <property type="protein sequence ID" value="AYB32649.1"/>
    <property type="molecule type" value="Genomic_DNA"/>
</dbReference>
<evidence type="ECO:0000256" key="7">
    <source>
        <dbReference type="ARBA" id="ARBA00023237"/>
    </source>
</evidence>
<accession>A0A385SN95</accession>
<reference evidence="9" key="1">
    <citation type="submission" date="2018-09" db="EMBL/GenBank/DDBJ databases">
        <title>Chryseolinea sp. KIS68-18 isolated from soil.</title>
        <authorList>
            <person name="Weon H.-Y."/>
            <person name="Kwon S.-W."/>
            <person name="Lee S.A."/>
        </authorList>
    </citation>
    <scope>NUCLEOTIDE SEQUENCE [LARGE SCALE GENOMIC DNA]</scope>
    <source>
        <strain evidence="9">KIS68-18</strain>
    </source>
</reference>
<dbReference type="PANTHER" id="PTHR30026:SF20">
    <property type="entry name" value="OUTER MEMBRANE PROTEIN TOLC"/>
    <property type="match status" value="1"/>
</dbReference>
<evidence type="ECO:0000313" key="8">
    <source>
        <dbReference type="EMBL" id="AYB32649.1"/>
    </source>
</evidence>
<sequence>MKSTTSGILPGSLFIFILALLQSSFVAAQRNITLDEFRQLAIRQNNNIKTADQNILVAESQKKQADTKSKFTIDGSVTGFYFGKPLNTLLPEQGVSPGINFNQPIYSGGRNQLEKKVAAATVDIQTERKALTTSDVLYNTEVTYWQVISAKEQIALAEQSHKQLTALVVDINNQYTAGITYKNDLLRARVQQNQNALNLIQGRDALTLAKLNLAQLTGLADSIDFNVSDSITGTFDSLSISDLTTHAQTVRSEIRIQEKTLESARLQERIYRGELLPSISLGISGVSAFGKQGINPENNGTSLASYYGLLTVNVPLFGWGKRTEKVREQQYRIYAQEHQLQESKEIISLQVQQSVLQLNQNARRVKLAALSLEQAAENLRLSRDRFQAGTIAGKDVLDAQTIWQQAYSNVIDAKVGYKIAEANLKRTLGELGH</sequence>
<dbReference type="GO" id="GO:0015562">
    <property type="term" value="F:efflux transmembrane transporter activity"/>
    <property type="evidence" value="ECO:0007669"/>
    <property type="project" value="InterPro"/>
</dbReference>
<keyword evidence="4" id="KW-1134">Transmembrane beta strand</keyword>